<keyword evidence="3" id="KW-0677">Repeat</keyword>
<organism evidence="11 12">
    <name type="scientific">Brachionus plicatilis</name>
    <name type="common">Marine rotifer</name>
    <name type="synonym">Brachionus muelleri</name>
    <dbReference type="NCBI Taxonomy" id="10195"/>
    <lineage>
        <taxon>Eukaryota</taxon>
        <taxon>Metazoa</taxon>
        <taxon>Spiralia</taxon>
        <taxon>Gnathifera</taxon>
        <taxon>Rotifera</taxon>
        <taxon>Eurotatoria</taxon>
        <taxon>Monogononta</taxon>
        <taxon>Pseudotrocha</taxon>
        <taxon>Ploima</taxon>
        <taxon>Brachionidae</taxon>
        <taxon>Brachionus</taxon>
    </lineage>
</organism>
<dbReference type="InterPro" id="IPR020894">
    <property type="entry name" value="Cadherin_CS"/>
</dbReference>
<dbReference type="CDD" id="cd22975">
    <property type="entry name" value="DD_TEX55"/>
    <property type="match status" value="1"/>
</dbReference>
<evidence type="ECO:0000256" key="6">
    <source>
        <dbReference type="ARBA" id="ARBA00023136"/>
    </source>
</evidence>
<dbReference type="OrthoDB" id="6252479at2759"/>
<dbReference type="FunFam" id="2.60.40.60:FF:000015">
    <property type="entry name" value="FAT atypical cadherin 1"/>
    <property type="match status" value="1"/>
</dbReference>
<dbReference type="InterPro" id="IPR015919">
    <property type="entry name" value="Cadherin-like_sf"/>
</dbReference>
<evidence type="ECO:0000313" key="11">
    <source>
        <dbReference type="EMBL" id="RNA37159.1"/>
    </source>
</evidence>
<evidence type="ECO:0000256" key="8">
    <source>
        <dbReference type="PROSITE-ProRule" id="PRU00043"/>
    </source>
</evidence>
<keyword evidence="12" id="KW-1185">Reference proteome</keyword>
<gene>
    <name evidence="11" type="ORF">BpHYR1_015057</name>
</gene>
<name>A0A3M7SN53_BRAPC</name>
<dbReference type="GO" id="GO:0005509">
    <property type="term" value="F:calcium ion binding"/>
    <property type="evidence" value="ECO:0007669"/>
    <property type="project" value="UniProtKB-UniRule"/>
</dbReference>
<dbReference type="PROSITE" id="PS00232">
    <property type="entry name" value="CADHERIN_1"/>
    <property type="match status" value="2"/>
</dbReference>
<evidence type="ECO:0000256" key="9">
    <source>
        <dbReference type="SAM" id="Phobius"/>
    </source>
</evidence>
<feature type="domain" description="Cadherin" evidence="10">
    <location>
        <begin position="385"/>
        <end position="488"/>
    </location>
</feature>
<dbReference type="EMBL" id="REGN01001078">
    <property type="protein sequence ID" value="RNA37159.1"/>
    <property type="molecule type" value="Genomic_DNA"/>
</dbReference>
<dbReference type="Gene3D" id="2.60.40.60">
    <property type="entry name" value="Cadherins"/>
    <property type="match status" value="6"/>
</dbReference>
<dbReference type="InterPro" id="IPR002126">
    <property type="entry name" value="Cadherin-like_dom"/>
</dbReference>
<dbReference type="InterPro" id="IPR050174">
    <property type="entry name" value="Protocadherin/Cadherin-CA"/>
</dbReference>
<dbReference type="PROSITE" id="PS50268">
    <property type="entry name" value="CADHERIN_2"/>
    <property type="match status" value="5"/>
</dbReference>
<evidence type="ECO:0000313" key="12">
    <source>
        <dbReference type="Proteomes" id="UP000276133"/>
    </source>
</evidence>
<dbReference type="Proteomes" id="UP000276133">
    <property type="component" value="Unassembled WGS sequence"/>
</dbReference>
<feature type="domain" description="Cadherin" evidence="10">
    <location>
        <begin position="526"/>
        <end position="658"/>
    </location>
</feature>
<evidence type="ECO:0000256" key="1">
    <source>
        <dbReference type="ARBA" id="ARBA00004167"/>
    </source>
</evidence>
<dbReference type="PANTHER" id="PTHR24028">
    <property type="entry name" value="CADHERIN-87A"/>
    <property type="match status" value="1"/>
</dbReference>
<evidence type="ECO:0000256" key="3">
    <source>
        <dbReference type="ARBA" id="ARBA00022737"/>
    </source>
</evidence>
<dbReference type="GO" id="GO:0007156">
    <property type="term" value="P:homophilic cell adhesion via plasma membrane adhesion molecules"/>
    <property type="evidence" value="ECO:0007669"/>
    <property type="project" value="InterPro"/>
</dbReference>
<feature type="domain" description="Cadherin" evidence="10">
    <location>
        <begin position="768"/>
        <end position="869"/>
    </location>
</feature>
<dbReference type="SUPFAM" id="SSF49313">
    <property type="entry name" value="Cadherin-like"/>
    <property type="match status" value="6"/>
</dbReference>
<proteinExistence type="predicted"/>
<feature type="domain" description="Cadherin" evidence="10">
    <location>
        <begin position="268"/>
        <end position="384"/>
    </location>
</feature>
<keyword evidence="5 9" id="KW-1133">Transmembrane helix</keyword>
<keyword evidence="6 9" id="KW-0472">Membrane</keyword>
<keyword evidence="7" id="KW-0325">Glycoprotein</keyword>
<comment type="subcellular location">
    <subcellularLocation>
        <location evidence="1">Membrane</location>
        <topology evidence="1">Single-pass membrane protein</topology>
    </subcellularLocation>
</comment>
<dbReference type="SMART" id="SM00112">
    <property type="entry name" value="CA"/>
    <property type="match status" value="6"/>
</dbReference>
<keyword evidence="4 8" id="KW-0106">Calcium</keyword>
<evidence type="ECO:0000259" key="10">
    <source>
        <dbReference type="PROSITE" id="PS50268"/>
    </source>
</evidence>
<dbReference type="InterPro" id="IPR048377">
    <property type="entry name" value="TEX55_DD"/>
</dbReference>
<accession>A0A3M7SN53</accession>
<comment type="caution">
    <text evidence="11">The sequence shown here is derived from an EMBL/GenBank/DDBJ whole genome shotgun (WGS) entry which is preliminary data.</text>
</comment>
<evidence type="ECO:0000256" key="5">
    <source>
        <dbReference type="ARBA" id="ARBA00022989"/>
    </source>
</evidence>
<keyword evidence="2 9" id="KW-0812">Transmembrane</keyword>
<protein>
    <submittedName>
        <fullName evidence="11">Protocadherin-1-like isoform X1</fullName>
    </submittedName>
</protein>
<dbReference type="Pfam" id="PF00028">
    <property type="entry name" value="Cadherin"/>
    <property type="match status" value="2"/>
</dbReference>
<dbReference type="CDD" id="cd11304">
    <property type="entry name" value="Cadherin_repeat"/>
    <property type="match status" value="6"/>
</dbReference>
<feature type="transmembrane region" description="Helical" evidence="9">
    <location>
        <begin position="1023"/>
        <end position="1047"/>
    </location>
</feature>
<evidence type="ECO:0000256" key="7">
    <source>
        <dbReference type="ARBA" id="ARBA00023180"/>
    </source>
</evidence>
<dbReference type="PRINTS" id="PR00205">
    <property type="entry name" value="CADHERIN"/>
</dbReference>
<evidence type="ECO:0000256" key="4">
    <source>
        <dbReference type="ARBA" id="ARBA00022837"/>
    </source>
</evidence>
<dbReference type="GO" id="GO:0005886">
    <property type="term" value="C:plasma membrane"/>
    <property type="evidence" value="ECO:0007669"/>
    <property type="project" value="InterPro"/>
</dbReference>
<sequence>MNENQITEAAQRIEQNVSTKMENLGNINLGDRMHKDPLVEANKYMCKKDVFELFKHLTANLVLTKPKDPIQALIDQLKEIEQSENKMFIFILLISGLILSVTPQDLSKKKVSNSIQDPRKNSSLYDLVIRDRVPYNSIVGSIPSVLIMKNLISKQTKILDYSLVYYSAQQIPSSLLSTKINTSTSQMYTSTSQAEPIFWVNSRNGSIHIKVPDRPILEYLCRENEYCGCYSCIFSLNIIYQTESKINGQTIRLFIEDSNDFAPQFYSNLNYFTLNISESAQIGDKFVLLNSLAFDSDAHYNQVSYYISERNAGHDKLSNLIEISRVDESKKDLYLTLKSHLDYEVEKKFDLFLFARDNGYPERKKSWKKLVINVVDENDNRPICDKSLFIENIKENLKVKHLIQITASDLDSGLNSKLVYKIDQGREEAEFFEVDQNGWLSVKSPLDYEKNHFIEFKVKVTDSGLKLKNSAFCSVRINIIDVNDNPAKMKLIKYLNESVEANFYSINSISIDFEQDYDTVFSLTNKDVKNQMELYENNPVNMSLGLIRVFDHDSLSNYKFLIQSATSVGEDVSMFSVRPSDKTEREFELIATKQFDSELIQNYRLKILLFDLDNFDLFTDKTSLMTKKMVSVDNSNSFLVTLFQRVKILDLNDNKPDFLSKSYFFTIKENEVTDFLIGPQIEVFDIDKSDKNSKINFKFKSNFSIEKHTKLNTSLNNYPSLAVFRPFDYEITPKVEFQMVAYDIDGHSDMTNIVINILNVNDNPPLFKNNNSTFKIKENSPIDSFVGQLIVSDRDGHGEKNFAMHSETYGNVFGIYKSGVVSNLVVLDREIQSFYTLKIEVFDNGSPNMSSIGTFYVEVEDENDNKPILMYPDEKVRHLNLRLEPTETELLHVLDVKAIDNDYGLNGQLKFYIHDSSGLLDIDPNSGSVTINTTKAKINSNLDKFKAIVDVFINVADNGSPCLYTSLNFTLYLNYDFSELSSEVQMIIQNQLKSQDKSTFSTDLYKMEKAKYNNFFNIVSNSVLLIILLSVLFFMLFVAGFITIIMFKKVNNNQENGEANSSTLVNCMTQMINAVKFNLNKEHNSRVEENLTVKDEIISGATEPVTVDNFRIAANSEPLMQIGSPEILNSESINESSGTSCSDELNNELNVYSQDFLSYDYYRTNKYQSQLIVSDEVRVVQKLNQSYATTSSNNTPSSRDSLMKNNEDIYQNELVNFNDQSYFKQSFKSKKPTLNNLSDKVANFEPKVIEDLQIHESKNFMEKFEKFYGTPDYFIQPSLYTSSVN</sequence>
<reference evidence="11 12" key="1">
    <citation type="journal article" date="2018" name="Sci. Rep.">
        <title>Genomic signatures of local adaptation to the degree of environmental predictability in rotifers.</title>
        <authorList>
            <person name="Franch-Gras L."/>
            <person name="Hahn C."/>
            <person name="Garcia-Roger E.M."/>
            <person name="Carmona M.J."/>
            <person name="Serra M."/>
            <person name="Gomez A."/>
        </authorList>
    </citation>
    <scope>NUCLEOTIDE SEQUENCE [LARGE SCALE GENOMIC DNA]</scope>
    <source>
        <strain evidence="11">HYR1</strain>
    </source>
</reference>
<feature type="domain" description="Cadherin" evidence="10">
    <location>
        <begin position="659"/>
        <end position="767"/>
    </location>
</feature>
<dbReference type="STRING" id="10195.A0A3M7SN53"/>
<evidence type="ECO:0000256" key="2">
    <source>
        <dbReference type="ARBA" id="ARBA00022692"/>
    </source>
</evidence>
<dbReference type="PANTHER" id="PTHR24028:SF328">
    <property type="entry name" value="CADHERIN-3"/>
    <property type="match status" value="1"/>
</dbReference>